<feature type="region of interest" description="Disordered" evidence="1">
    <location>
        <begin position="1"/>
        <end position="38"/>
    </location>
</feature>
<dbReference type="AlphaFoldDB" id="D8UEV5"/>
<dbReference type="OrthoDB" id="539744at2759"/>
<sequence length="419" mass="44785">MASGSAATLAAARRQLPPAGSRRHQPPGGAVAAVGSQGGQHLPLPRPLLFPWLLLLCAAWLMAIPTSAQDTANAVVMDGAGTDAGGVGAAVAAPQLGATASNVLGVQPQQLQPQPGIDQQQAQPGQLPQQYQQQQQNAQQLLQPQQQQGQQQAVSVRAAGTDALQQQPQVQPRPQRQVAQVVLREECADIPISTSQLGLANMAELIVTGCVHKGLVRCRNNTDDLGDCLLLVEAPVLPDSAPCALTGGQRYMFFLQAQPGPCDGYYYAMFQRAYHSIRRPLGGTGCTFYPDFPEASDMVTRINSQCSGNAAATCSLDRCDPRVTRSPCANDTTTRCDLKQCAGKFMYYNAIMPSETCYELYTYRTSGLPVNCYGQRYINNRIREIELQQALANATAAQTRSARPGSLSQAAVQDDAIGD</sequence>
<gene>
    <name evidence="2" type="ORF">VOLCADRAFT_119636</name>
</gene>
<feature type="region of interest" description="Disordered" evidence="1">
    <location>
        <begin position="110"/>
        <end position="174"/>
    </location>
</feature>
<dbReference type="GeneID" id="9626701"/>
<feature type="compositionally biased region" description="Low complexity" evidence="1">
    <location>
        <begin position="163"/>
        <end position="174"/>
    </location>
</feature>
<organism evidence="3">
    <name type="scientific">Volvox carteri f. nagariensis</name>
    <dbReference type="NCBI Taxonomy" id="3068"/>
    <lineage>
        <taxon>Eukaryota</taxon>
        <taxon>Viridiplantae</taxon>
        <taxon>Chlorophyta</taxon>
        <taxon>core chlorophytes</taxon>
        <taxon>Chlorophyceae</taxon>
        <taxon>CS clade</taxon>
        <taxon>Chlamydomonadales</taxon>
        <taxon>Volvocaceae</taxon>
        <taxon>Volvox</taxon>
    </lineage>
</organism>
<keyword evidence="3" id="KW-1185">Reference proteome</keyword>
<dbReference type="Proteomes" id="UP000001058">
    <property type="component" value="Unassembled WGS sequence"/>
</dbReference>
<evidence type="ECO:0000313" key="2">
    <source>
        <dbReference type="EMBL" id="EFJ41707.1"/>
    </source>
</evidence>
<evidence type="ECO:0000313" key="3">
    <source>
        <dbReference type="Proteomes" id="UP000001058"/>
    </source>
</evidence>
<evidence type="ECO:0000256" key="1">
    <source>
        <dbReference type="SAM" id="MobiDB-lite"/>
    </source>
</evidence>
<reference evidence="2 3" key="1">
    <citation type="journal article" date="2010" name="Science">
        <title>Genomic analysis of organismal complexity in the multicellular green alga Volvox carteri.</title>
        <authorList>
            <person name="Prochnik S.E."/>
            <person name="Umen J."/>
            <person name="Nedelcu A.M."/>
            <person name="Hallmann A."/>
            <person name="Miller S.M."/>
            <person name="Nishii I."/>
            <person name="Ferris P."/>
            <person name="Kuo A."/>
            <person name="Mitros T."/>
            <person name="Fritz-Laylin L.K."/>
            <person name="Hellsten U."/>
            <person name="Chapman J."/>
            <person name="Simakov O."/>
            <person name="Rensing S.A."/>
            <person name="Terry A."/>
            <person name="Pangilinan J."/>
            <person name="Kapitonov V."/>
            <person name="Jurka J."/>
            <person name="Salamov A."/>
            <person name="Shapiro H."/>
            <person name="Schmutz J."/>
            <person name="Grimwood J."/>
            <person name="Lindquist E."/>
            <person name="Lucas S."/>
            <person name="Grigoriev I.V."/>
            <person name="Schmitt R."/>
            <person name="Kirk D."/>
            <person name="Rokhsar D.S."/>
        </authorList>
    </citation>
    <scope>NUCLEOTIDE SEQUENCE [LARGE SCALE GENOMIC DNA]</scope>
    <source>
        <strain evidence="3">f. Nagariensis / Eve</strain>
    </source>
</reference>
<protein>
    <submittedName>
        <fullName evidence="2">Uncharacterized protein</fullName>
    </submittedName>
</protein>
<name>D8UEV5_VOLCA</name>
<feature type="compositionally biased region" description="Low complexity" evidence="1">
    <location>
        <begin position="110"/>
        <end position="153"/>
    </location>
</feature>
<proteinExistence type="predicted"/>
<dbReference type="EMBL" id="GL378391">
    <property type="protein sequence ID" value="EFJ41707.1"/>
    <property type="molecule type" value="Genomic_DNA"/>
</dbReference>
<dbReference type="RefSeq" id="XP_002957209.1">
    <property type="nucleotide sequence ID" value="XM_002957163.1"/>
</dbReference>
<dbReference type="KEGG" id="vcn:VOLCADRAFT_119636"/>
<dbReference type="InParanoid" id="D8UEV5"/>
<accession>D8UEV5</accession>